<keyword evidence="2" id="KW-0472">Membrane</keyword>
<evidence type="ECO:0008006" key="5">
    <source>
        <dbReference type="Google" id="ProtNLM"/>
    </source>
</evidence>
<evidence type="ECO:0000256" key="1">
    <source>
        <dbReference type="SAM" id="MobiDB-lite"/>
    </source>
</evidence>
<dbReference type="Proteomes" id="UP001552299">
    <property type="component" value="Unassembled WGS sequence"/>
</dbReference>
<evidence type="ECO:0000313" key="4">
    <source>
        <dbReference type="Proteomes" id="UP001552299"/>
    </source>
</evidence>
<accession>A0ABD0V9I4</accession>
<dbReference type="Gene3D" id="3.40.50.300">
    <property type="entry name" value="P-loop containing nucleotide triphosphate hydrolases"/>
    <property type="match status" value="1"/>
</dbReference>
<comment type="caution">
    <text evidence="3">The sequence shown here is derived from an EMBL/GenBank/DDBJ whole genome shotgun (WGS) entry which is preliminary data.</text>
</comment>
<evidence type="ECO:0000313" key="3">
    <source>
        <dbReference type="EMBL" id="KAL0919251.1"/>
    </source>
</evidence>
<keyword evidence="4" id="KW-1185">Reference proteome</keyword>
<dbReference type="EMBL" id="JANQDX010000009">
    <property type="protein sequence ID" value="KAL0919251.1"/>
    <property type="molecule type" value="Genomic_DNA"/>
</dbReference>
<dbReference type="PANTHER" id="PTHR14241:SF32">
    <property type="entry name" value="VWFA DOMAIN-CONTAINING PROTEIN-RELATED"/>
    <property type="match status" value="1"/>
</dbReference>
<evidence type="ECO:0000256" key="2">
    <source>
        <dbReference type="SAM" id="Phobius"/>
    </source>
</evidence>
<dbReference type="PANTHER" id="PTHR14241">
    <property type="entry name" value="INTERFERON-INDUCED PROTEIN 44"/>
    <property type="match status" value="1"/>
</dbReference>
<sequence length="398" mass="44684">MGGGGKCLPNSSLPDTATHPESLLKPSPNAIGCSDYTVAEQSDDSKAESFSFSQSASEEERESKVFMALMESYCGSRAQSRRALDDEKLAILRHKPGDWIENVAGFAVENYDIPEITTLLLIGPQGSGKSSLVNRITRVFDENSSGLDRAQVSYTRTGEGTCFLQEYPIPRNSGTLCVYDTRSLSLVPSENFHLLMRWMTNGVIHGEMTFHISDDAIKKNKMKIKAKNLHGYFCKKRTVNFVILVVNGVSILESMESKETQYIDMIVQTFNSPYVAFRDNKPAVVITHGDKLSFHDRAFVRAKLGELLGIPPCMQIFDIPDNTDYVTEASIVDLLRFCIENSDRNLPPKRTFWIEAQKSLKKICSIMQQQNPFEVLILFVSCFVSIYALLRIIVLQME</sequence>
<keyword evidence="2" id="KW-0812">Transmembrane</keyword>
<reference evidence="3 4" key="1">
    <citation type="journal article" date="2024" name="Plant Biotechnol. J.">
        <title>Dendrobium thyrsiflorum genome and its molecular insights into genes involved in important horticultural traits.</title>
        <authorList>
            <person name="Chen B."/>
            <person name="Wang J.Y."/>
            <person name="Zheng P.J."/>
            <person name="Li K.L."/>
            <person name="Liang Y.M."/>
            <person name="Chen X.F."/>
            <person name="Zhang C."/>
            <person name="Zhao X."/>
            <person name="He X."/>
            <person name="Zhang G.Q."/>
            <person name="Liu Z.J."/>
            <person name="Xu Q."/>
        </authorList>
    </citation>
    <scope>NUCLEOTIDE SEQUENCE [LARGE SCALE GENOMIC DNA]</scope>
    <source>
        <strain evidence="3">GZMU011</strain>
    </source>
</reference>
<feature type="transmembrane region" description="Helical" evidence="2">
    <location>
        <begin position="375"/>
        <end position="394"/>
    </location>
</feature>
<proteinExistence type="predicted"/>
<gene>
    <name evidence="3" type="ORF">M5K25_011335</name>
</gene>
<protein>
    <recommendedName>
        <fullName evidence="5">G domain-containing protein</fullName>
    </recommendedName>
</protein>
<organism evidence="3 4">
    <name type="scientific">Dendrobium thyrsiflorum</name>
    <name type="common">Pinecone-like raceme dendrobium</name>
    <name type="synonym">Orchid</name>
    <dbReference type="NCBI Taxonomy" id="117978"/>
    <lineage>
        <taxon>Eukaryota</taxon>
        <taxon>Viridiplantae</taxon>
        <taxon>Streptophyta</taxon>
        <taxon>Embryophyta</taxon>
        <taxon>Tracheophyta</taxon>
        <taxon>Spermatophyta</taxon>
        <taxon>Magnoliopsida</taxon>
        <taxon>Liliopsida</taxon>
        <taxon>Asparagales</taxon>
        <taxon>Orchidaceae</taxon>
        <taxon>Epidendroideae</taxon>
        <taxon>Malaxideae</taxon>
        <taxon>Dendrobiinae</taxon>
        <taxon>Dendrobium</taxon>
    </lineage>
</organism>
<dbReference type="SUPFAM" id="SSF52540">
    <property type="entry name" value="P-loop containing nucleoside triphosphate hydrolases"/>
    <property type="match status" value="1"/>
</dbReference>
<keyword evidence="2" id="KW-1133">Transmembrane helix</keyword>
<dbReference type="AlphaFoldDB" id="A0ABD0V9I4"/>
<dbReference type="InterPro" id="IPR027417">
    <property type="entry name" value="P-loop_NTPase"/>
</dbReference>
<feature type="region of interest" description="Disordered" evidence="1">
    <location>
        <begin position="1"/>
        <end position="29"/>
    </location>
</feature>
<name>A0ABD0V9I4_DENTH</name>